<dbReference type="KEGG" id="hco:LOKO_02633"/>
<accession>A0A0X8HFI1</accession>
<reference evidence="1 2" key="1">
    <citation type="journal article" date="2016" name="Genome Announc.">
        <title>Draft Genome Sequence of 'Halomonas chromatireducens' Strain AGD 8-3, a Haloalkaliphilic Chromate- and Selenite-Reducing Gammaproteobacterium.</title>
        <authorList>
            <person name="Sharko F.S."/>
            <person name="Shapovalova A.A."/>
            <person name="Tsygankova S.V."/>
            <person name="Komova A.V."/>
            <person name="Boulygina E.S."/>
            <person name="Teslyuk A.B."/>
            <person name="Gotovtsev P.M."/>
            <person name="Namsaraev Z.B."/>
            <person name="Khijniak T.V."/>
            <person name="Nedoluzhko A.V."/>
            <person name="Vasilov R.G."/>
        </authorList>
    </citation>
    <scope>NUCLEOTIDE SEQUENCE [LARGE SCALE GENOMIC DNA]</scope>
    <source>
        <strain evidence="1 2">AGD 8-3</strain>
    </source>
</reference>
<dbReference type="EMBL" id="CP014226">
    <property type="protein sequence ID" value="AMD01693.1"/>
    <property type="molecule type" value="Genomic_DNA"/>
</dbReference>
<dbReference type="InterPro" id="IPR025612">
    <property type="entry name" value="YqjK"/>
</dbReference>
<dbReference type="OrthoDB" id="6183353at2"/>
<protein>
    <recommendedName>
        <fullName evidence="3">YqjK-like protein</fullName>
    </recommendedName>
</protein>
<sequence length="105" mass="11947">MTSRAAERQQDQPPSRAERKVQLLATIEQQRIDILVESSRWREASRPLDDGWRSLMRFRSVILAAGGLAVLQSARHPSSLVRVGKRVAAGALLLNRARRLFNQFR</sequence>
<dbReference type="AlphaFoldDB" id="A0A0X8HFI1"/>
<gene>
    <name evidence="1" type="ORF">LOKO_02633</name>
</gene>
<dbReference type="STRING" id="507626.LOKO_02633"/>
<dbReference type="PATRIC" id="fig|507626.3.peg.2636"/>
<evidence type="ECO:0008006" key="3">
    <source>
        <dbReference type="Google" id="ProtNLM"/>
    </source>
</evidence>
<proteinExistence type="predicted"/>
<keyword evidence="2" id="KW-1185">Reference proteome</keyword>
<reference evidence="1 2" key="2">
    <citation type="submission" date="2016-02" db="EMBL/GenBank/DDBJ databases">
        <authorList>
            <person name="Wen L."/>
            <person name="He K."/>
            <person name="Yang H."/>
        </authorList>
    </citation>
    <scope>NUCLEOTIDE SEQUENCE [LARGE SCALE GENOMIC DNA]</scope>
    <source>
        <strain evidence="1 2">AGD 8-3</strain>
    </source>
</reference>
<organism evidence="1 2">
    <name type="scientific">Halomonas chromatireducens</name>
    <dbReference type="NCBI Taxonomy" id="507626"/>
    <lineage>
        <taxon>Bacteria</taxon>
        <taxon>Pseudomonadati</taxon>
        <taxon>Pseudomonadota</taxon>
        <taxon>Gammaproteobacteria</taxon>
        <taxon>Oceanospirillales</taxon>
        <taxon>Halomonadaceae</taxon>
        <taxon>Halomonas</taxon>
    </lineage>
</organism>
<evidence type="ECO:0000313" key="1">
    <source>
        <dbReference type="EMBL" id="AMD01693.1"/>
    </source>
</evidence>
<dbReference type="RefSeq" id="WP_066449975.1">
    <property type="nucleotide sequence ID" value="NZ_CP014226.1"/>
</dbReference>
<dbReference type="Proteomes" id="UP000063387">
    <property type="component" value="Chromosome"/>
</dbReference>
<evidence type="ECO:0000313" key="2">
    <source>
        <dbReference type="Proteomes" id="UP000063387"/>
    </source>
</evidence>
<name>A0A0X8HFI1_9GAMM</name>
<dbReference type="Pfam" id="PF13997">
    <property type="entry name" value="YqjK"/>
    <property type="match status" value="1"/>
</dbReference>